<dbReference type="EMBL" id="AYYX01000015">
    <property type="protein sequence ID" value="KRM89003.1"/>
    <property type="molecule type" value="Genomic_DNA"/>
</dbReference>
<name>A0A0R2CKQ4_9LACO</name>
<evidence type="ECO:0000256" key="3">
    <source>
        <dbReference type="ARBA" id="ARBA00022576"/>
    </source>
</evidence>
<protein>
    <recommendedName>
        <fullName evidence="6">Aminotransferase</fullName>
        <ecNumber evidence="6">2.6.1.-</ecNumber>
    </recommendedName>
</protein>
<dbReference type="InterPro" id="IPR004839">
    <property type="entry name" value="Aminotransferase_I/II_large"/>
</dbReference>
<dbReference type="GO" id="GO:0008483">
    <property type="term" value="F:transaminase activity"/>
    <property type="evidence" value="ECO:0007669"/>
    <property type="project" value="UniProtKB-KW"/>
</dbReference>
<dbReference type="SUPFAM" id="SSF53383">
    <property type="entry name" value="PLP-dependent transferases"/>
    <property type="match status" value="1"/>
</dbReference>
<dbReference type="Gene3D" id="3.40.640.10">
    <property type="entry name" value="Type I PLP-dependent aspartate aminotransferase-like (Major domain)"/>
    <property type="match status" value="1"/>
</dbReference>
<proteinExistence type="inferred from homology"/>
<gene>
    <name evidence="8" type="ORF">FD21_GL000466</name>
</gene>
<comment type="cofactor">
    <cofactor evidence="1 6">
        <name>pyridoxal 5'-phosphate</name>
        <dbReference type="ChEBI" id="CHEBI:597326"/>
    </cofactor>
</comment>
<dbReference type="PANTHER" id="PTHR46383:SF4">
    <property type="entry name" value="AMINOTRANSFERASE"/>
    <property type="match status" value="1"/>
</dbReference>
<dbReference type="InterPro" id="IPR050596">
    <property type="entry name" value="AspAT/PAT-like"/>
</dbReference>
<dbReference type="GO" id="GO:0030170">
    <property type="term" value="F:pyridoxal phosphate binding"/>
    <property type="evidence" value="ECO:0007669"/>
    <property type="project" value="InterPro"/>
</dbReference>
<comment type="similarity">
    <text evidence="2 6">Belongs to the class-I pyridoxal-phosphate-dependent aminotransferase family.</text>
</comment>
<dbReference type="Proteomes" id="UP000051576">
    <property type="component" value="Unassembled WGS sequence"/>
</dbReference>
<dbReference type="InterPro" id="IPR015421">
    <property type="entry name" value="PyrdxlP-dep_Trfase_major"/>
</dbReference>
<keyword evidence="5" id="KW-0663">Pyridoxal phosphate</keyword>
<dbReference type="Pfam" id="PF00155">
    <property type="entry name" value="Aminotran_1_2"/>
    <property type="match status" value="1"/>
</dbReference>
<dbReference type="GO" id="GO:0006520">
    <property type="term" value="P:amino acid metabolic process"/>
    <property type="evidence" value="ECO:0007669"/>
    <property type="project" value="InterPro"/>
</dbReference>
<dbReference type="PATRIC" id="fig|1133569.4.peg.492"/>
<dbReference type="CDD" id="cd00609">
    <property type="entry name" value="AAT_like"/>
    <property type="match status" value="1"/>
</dbReference>
<dbReference type="InterPro" id="IPR004838">
    <property type="entry name" value="NHTrfase_class1_PyrdxlP-BS"/>
</dbReference>
<reference evidence="8 9" key="1">
    <citation type="journal article" date="2015" name="Genome Announc.">
        <title>Expanding the biotechnology potential of lactobacilli through comparative genomics of 213 strains and associated genera.</title>
        <authorList>
            <person name="Sun Z."/>
            <person name="Harris H.M."/>
            <person name="McCann A."/>
            <person name="Guo C."/>
            <person name="Argimon S."/>
            <person name="Zhang W."/>
            <person name="Yang X."/>
            <person name="Jeffery I.B."/>
            <person name="Cooney J.C."/>
            <person name="Kagawa T.F."/>
            <person name="Liu W."/>
            <person name="Song Y."/>
            <person name="Salvetti E."/>
            <person name="Wrobel A."/>
            <person name="Rasinkangas P."/>
            <person name="Parkhill J."/>
            <person name="Rea M.C."/>
            <person name="O'Sullivan O."/>
            <person name="Ritari J."/>
            <person name="Douillard F.P."/>
            <person name="Paul Ross R."/>
            <person name="Yang R."/>
            <person name="Briner A.E."/>
            <person name="Felis G.E."/>
            <person name="de Vos W.M."/>
            <person name="Barrangou R."/>
            <person name="Klaenhammer T.R."/>
            <person name="Caufield P.W."/>
            <person name="Cui Y."/>
            <person name="Zhang H."/>
            <person name="O'Toole P.W."/>
        </authorList>
    </citation>
    <scope>NUCLEOTIDE SEQUENCE [LARGE SCALE GENOMIC DNA]</scope>
    <source>
        <strain evidence="8 9">DSM 20605</strain>
    </source>
</reference>
<evidence type="ECO:0000313" key="8">
    <source>
        <dbReference type="EMBL" id="KRM89003.1"/>
    </source>
</evidence>
<evidence type="ECO:0000256" key="1">
    <source>
        <dbReference type="ARBA" id="ARBA00001933"/>
    </source>
</evidence>
<dbReference type="EC" id="2.6.1.-" evidence="6"/>
<keyword evidence="4 6" id="KW-0808">Transferase</keyword>
<evidence type="ECO:0000313" key="9">
    <source>
        <dbReference type="Proteomes" id="UP000051576"/>
    </source>
</evidence>
<organism evidence="8 9">
    <name type="scientific">Liquorilactobacillus vini DSM 20605</name>
    <dbReference type="NCBI Taxonomy" id="1133569"/>
    <lineage>
        <taxon>Bacteria</taxon>
        <taxon>Bacillati</taxon>
        <taxon>Bacillota</taxon>
        <taxon>Bacilli</taxon>
        <taxon>Lactobacillales</taxon>
        <taxon>Lactobacillaceae</taxon>
        <taxon>Liquorilactobacillus</taxon>
    </lineage>
</organism>
<accession>A0A0R2CKQ4</accession>
<dbReference type="AlphaFoldDB" id="A0A0R2CKQ4"/>
<sequence length="443" mass="49668">MFRKNRQVIIAIFNLLALFSKKCLTGIYLERGLLMSEKTKQLLQRIRSDLREITPSKIREFDQEVSSIPGIIKLTLGEPDFNTPEHIKEAGILSIKNNHTHYPTSIGTFGLRQAAANFLDRKYNLKYDYENVIVTVGATEAISAAIGSIINPGKGEKIILPTPIWPMYIPITKMHGAEPIFINTSKDNYILRPQRLKAALDKYGDQVKGVILNFPANPTGITYSRKDVQAIVTVLQGYNVFVISDEIYSELTYGKKHVSVAEYLPDQTILINGVSKSHAMTGWRIGIICAPKVIVKEIFKLHQFSVTTATYAAQDAAQEAFENGFNDSQAMKAQYQQRGSFVYQELKAIGFEVLKPQGAFYIFFKLPTWLNEDEFCHELAYDYQVAVAGCTPFGPGGEGHIRISYASSMKNLKAAMKRMKEYVAEKKKQVGIANTQPTEIAKS</sequence>
<dbReference type="PROSITE" id="PS00105">
    <property type="entry name" value="AA_TRANSFER_CLASS_1"/>
    <property type="match status" value="1"/>
</dbReference>
<evidence type="ECO:0000256" key="2">
    <source>
        <dbReference type="ARBA" id="ARBA00007441"/>
    </source>
</evidence>
<evidence type="ECO:0000256" key="6">
    <source>
        <dbReference type="RuleBase" id="RU000481"/>
    </source>
</evidence>
<dbReference type="STRING" id="1133569.FD21_GL000466"/>
<dbReference type="Gene3D" id="3.90.1150.10">
    <property type="entry name" value="Aspartate Aminotransferase, domain 1"/>
    <property type="match status" value="1"/>
</dbReference>
<comment type="caution">
    <text evidence="8">The sequence shown here is derived from an EMBL/GenBank/DDBJ whole genome shotgun (WGS) entry which is preliminary data.</text>
</comment>
<dbReference type="InterPro" id="IPR015422">
    <property type="entry name" value="PyrdxlP-dep_Trfase_small"/>
</dbReference>
<feature type="domain" description="Aminotransferase class I/classII large" evidence="7">
    <location>
        <begin position="71"/>
        <end position="418"/>
    </location>
</feature>
<evidence type="ECO:0000259" key="7">
    <source>
        <dbReference type="Pfam" id="PF00155"/>
    </source>
</evidence>
<dbReference type="eggNOG" id="COG0436">
    <property type="taxonomic scope" value="Bacteria"/>
</dbReference>
<evidence type="ECO:0000256" key="4">
    <source>
        <dbReference type="ARBA" id="ARBA00022679"/>
    </source>
</evidence>
<dbReference type="PANTHER" id="PTHR46383">
    <property type="entry name" value="ASPARTATE AMINOTRANSFERASE"/>
    <property type="match status" value="1"/>
</dbReference>
<keyword evidence="3 6" id="KW-0032">Aminotransferase</keyword>
<keyword evidence="9" id="KW-1185">Reference proteome</keyword>
<dbReference type="InterPro" id="IPR015424">
    <property type="entry name" value="PyrdxlP-dep_Trfase"/>
</dbReference>
<evidence type="ECO:0000256" key="5">
    <source>
        <dbReference type="ARBA" id="ARBA00022898"/>
    </source>
</evidence>